<evidence type="ECO:0000313" key="2">
    <source>
        <dbReference type="Proteomes" id="UP001243195"/>
    </source>
</evidence>
<sequence>MSQTIALKISTQTYQQFKAIHQKLNQGETQSLAKPLGENLADISCEVIDQVFGEMVRSANSTDKESEKTIRQVLDTLKKYMPWSVSFFGNERLTPMVNYLNDCIYDKDGQNYISYQVDNALITELLGCAEKMKEGNNQFIKPALKAFTQVVDEGVTSLIREPKKMLKFNLVIDKTLNGVINVTTQLGYKRFDKLGTMYDAQTISRYFDHFMVFLDSGSQSKS</sequence>
<dbReference type="EMBL" id="JAVIDA010000002">
    <property type="protein sequence ID" value="MDQ9070185.1"/>
    <property type="molecule type" value="Genomic_DNA"/>
</dbReference>
<gene>
    <name evidence="1" type="ORF">RFH51_01715</name>
</gene>
<dbReference type="AlphaFoldDB" id="A0AAW8JCY5"/>
<name>A0AAW8JCY5_9GAMM</name>
<protein>
    <submittedName>
        <fullName evidence="1">Uncharacterized protein</fullName>
    </submittedName>
</protein>
<dbReference type="Proteomes" id="UP001243195">
    <property type="component" value="Unassembled WGS sequence"/>
</dbReference>
<comment type="caution">
    <text evidence="1">The sequence shown here is derived from an EMBL/GenBank/DDBJ whole genome shotgun (WGS) entry which is preliminary data.</text>
</comment>
<dbReference type="RefSeq" id="WP_308955920.1">
    <property type="nucleotide sequence ID" value="NZ_DAMBEH010000021.1"/>
</dbReference>
<accession>A0AAW8JCY5</accession>
<organism evidence="1 2">
    <name type="scientific">Acinetobacter gerneri</name>
    <dbReference type="NCBI Taxonomy" id="202952"/>
    <lineage>
        <taxon>Bacteria</taxon>
        <taxon>Pseudomonadati</taxon>
        <taxon>Pseudomonadota</taxon>
        <taxon>Gammaproteobacteria</taxon>
        <taxon>Moraxellales</taxon>
        <taxon>Moraxellaceae</taxon>
        <taxon>Acinetobacter</taxon>
    </lineage>
</organism>
<proteinExistence type="predicted"/>
<reference evidence="1" key="1">
    <citation type="submission" date="2023-08" db="EMBL/GenBank/DDBJ databases">
        <title>Emergence of clinically-relevant ST2 carbapenem-resistant Acinetobacter baumannii strains in hospital sewages in Zhejiang, East of China.</title>
        <authorList>
            <person name="Kaichao C."/>
            <person name="Zhang R."/>
        </authorList>
    </citation>
    <scope>NUCLEOTIDE SEQUENCE</scope>
    <source>
        <strain evidence="1">M-SY-60</strain>
    </source>
</reference>
<evidence type="ECO:0000313" key="1">
    <source>
        <dbReference type="EMBL" id="MDQ9070185.1"/>
    </source>
</evidence>